<dbReference type="PANTHER" id="PTHR45788">
    <property type="entry name" value="SUCCINATE/FUMARATE MITOCHONDRIAL TRANSPORTER-RELATED"/>
    <property type="match status" value="1"/>
</dbReference>
<feature type="repeat" description="Solcar" evidence="10">
    <location>
        <begin position="196"/>
        <end position="282"/>
    </location>
</feature>
<evidence type="ECO:0000256" key="9">
    <source>
        <dbReference type="ARBA" id="ARBA00023136"/>
    </source>
</evidence>
<evidence type="ECO:0000256" key="11">
    <source>
        <dbReference type="RuleBase" id="RU000488"/>
    </source>
</evidence>
<dbReference type="Proteomes" id="UP000472372">
    <property type="component" value="Chromosome 10"/>
</dbReference>
<evidence type="ECO:0000256" key="5">
    <source>
        <dbReference type="ARBA" id="ARBA00022737"/>
    </source>
</evidence>
<keyword evidence="7" id="KW-1133">Transmembrane helix</keyword>
<dbReference type="EMBL" id="HG992986">
    <property type="protein sequence ID" value="CAE7211164.1"/>
    <property type="molecule type" value="Genomic_DNA"/>
</dbReference>
<dbReference type="AlphaFoldDB" id="A0A6S6WF92"/>
<keyword evidence="3 11" id="KW-0813">Transport</keyword>
<dbReference type="SUPFAM" id="SSF103506">
    <property type="entry name" value="Mitochondrial carrier"/>
    <property type="match status" value="1"/>
</dbReference>
<proteinExistence type="inferred from homology"/>
<feature type="repeat" description="Solcar" evidence="10">
    <location>
        <begin position="8"/>
        <end position="94"/>
    </location>
</feature>
<keyword evidence="9 10" id="KW-0472">Membrane</keyword>
<dbReference type="GO" id="GO:0071913">
    <property type="term" value="F:citrate secondary active transmembrane transporter activity"/>
    <property type="evidence" value="ECO:0007669"/>
    <property type="project" value="TreeGrafter"/>
</dbReference>
<dbReference type="PANTHER" id="PTHR45788:SF4">
    <property type="entry name" value="TRICARBOXYLATE TRANSPORT PROTEIN, MITOCHONDRIAL"/>
    <property type="match status" value="1"/>
</dbReference>
<evidence type="ECO:0000256" key="3">
    <source>
        <dbReference type="ARBA" id="ARBA00022448"/>
    </source>
</evidence>
<evidence type="ECO:0000256" key="2">
    <source>
        <dbReference type="ARBA" id="ARBA00006375"/>
    </source>
</evidence>
<dbReference type="GO" id="GO:0031966">
    <property type="term" value="C:mitochondrial membrane"/>
    <property type="evidence" value="ECO:0007669"/>
    <property type="project" value="UniProtKB-SubCell"/>
</dbReference>
<keyword evidence="4 10" id="KW-0812">Transmembrane</keyword>
<keyword evidence="8" id="KW-0496">Mitochondrion</keyword>
<feature type="repeat" description="Solcar" evidence="10">
    <location>
        <begin position="106"/>
        <end position="191"/>
    </location>
</feature>
<name>A0A6S6WF92_9PLEO</name>
<reference evidence="12" key="1">
    <citation type="submission" date="2021-02" db="EMBL/GenBank/DDBJ databases">
        <authorList>
            <person name="Syme A R."/>
            <person name="Syme A R."/>
            <person name="Moolhuijzen P."/>
        </authorList>
    </citation>
    <scope>NUCLEOTIDE SEQUENCE</scope>
    <source>
        <strain evidence="12">W1-1</strain>
    </source>
</reference>
<accession>A0A6S6WF92</accession>
<dbReference type="Gene3D" id="1.50.40.10">
    <property type="entry name" value="Mitochondrial carrier domain"/>
    <property type="match status" value="1"/>
</dbReference>
<dbReference type="InterPro" id="IPR023395">
    <property type="entry name" value="MCP_dom_sf"/>
</dbReference>
<evidence type="ECO:0000256" key="10">
    <source>
        <dbReference type="PROSITE-ProRule" id="PRU00282"/>
    </source>
</evidence>
<evidence type="ECO:0000256" key="6">
    <source>
        <dbReference type="ARBA" id="ARBA00022792"/>
    </source>
</evidence>
<evidence type="ECO:0000256" key="8">
    <source>
        <dbReference type="ARBA" id="ARBA00023128"/>
    </source>
</evidence>
<dbReference type="GO" id="GO:0006843">
    <property type="term" value="P:mitochondrial citrate transmembrane transport"/>
    <property type="evidence" value="ECO:0007669"/>
    <property type="project" value="TreeGrafter"/>
</dbReference>
<keyword evidence="5" id="KW-0677">Repeat</keyword>
<evidence type="ECO:0000256" key="7">
    <source>
        <dbReference type="ARBA" id="ARBA00022989"/>
    </source>
</evidence>
<organism evidence="12 13">
    <name type="scientific">Pyrenophora teres f. teres</name>
    <dbReference type="NCBI Taxonomy" id="97479"/>
    <lineage>
        <taxon>Eukaryota</taxon>
        <taxon>Fungi</taxon>
        <taxon>Dikarya</taxon>
        <taxon>Ascomycota</taxon>
        <taxon>Pezizomycotina</taxon>
        <taxon>Dothideomycetes</taxon>
        <taxon>Pleosporomycetidae</taxon>
        <taxon>Pleosporales</taxon>
        <taxon>Pleosporineae</taxon>
        <taxon>Pleosporaceae</taxon>
        <taxon>Pyrenophora</taxon>
    </lineage>
</organism>
<dbReference type="Pfam" id="PF00153">
    <property type="entry name" value="Mito_carr"/>
    <property type="match status" value="3"/>
</dbReference>
<evidence type="ECO:0000256" key="4">
    <source>
        <dbReference type="ARBA" id="ARBA00022692"/>
    </source>
</evidence>
<keyword evidence="6" id="KW-0999">Mitochondrion inner membrane</keyword>
<comment type="similarity">
    <text evidence="2 11">Belongs to the mitochondrial carrier (TC 2.A.29) family.</text>
</comment>
<protein>
    <submittedName>
        <fullName evidence="12">Mitochondrial substrate carrier</fullName>
    </submittedName>
</protein>
<evidence type="ECO:0000313" key="12">
    <source>
        <dbReference type="EMBL" id="CAE7211164.1"/>
    </source>
</evidence>
<evidence type="ECO:0000313" key="13">
    <source>
        <dbReference type="Proteomes" id="UP000472372"/>
    </source>
</evidence>
<dbReference type="PROSITE" id="PS50920">
    <property type="entry name" value="SOLCAR"/>
    <property type="match status" value="3"/>
</dbReference>
<comment type="subcellular location">
    <subcellularLocation>
        <location evidence="1">Mitochondrion membrane</location>
        <topology evidence="1">Multi-pass membrane protein</topology>
    </subcellularLocation>
</comment>
<dbReference type="InterPro" id="IPR049563">
    <property type="entry name" value="TXTP-like"/>
</dbReference>
<evidence type="ECO:0000256" key="1">
    <source>
        <dbReference type="ARBA" id="ARBA00004225"/>
    </source>
</evidence>
<gene>
    <name evidence="12" type="ORF">PTTW11_10134</name>
</gene>
<sequence>MSKKSQNVTPLQSVMGGAVAGGLESMITYPTEYVKTRQQLLRSSVKAPSPVKILVSTIKTEGIRSLYTGGAAFCLSNASKSGIRFMTFDYARRYMPKDQNGKTTVIGNLVAGMCAGVAESVAVLTPGENLKTRLIDDRSGARIYQSTSHAIRTIVANDGVSTFFRGVVPVTLKQSSNAMVRFTSYNQLAPMLQPTCGASTSVIAGALAGVITVYCTMPFDNIKTQIQSLEGSWMYSSSWDCAKKLVVNDGPRRLWKGTTPRLIRLSVAGAIAFTVYEEVVRLTGSLALPKVATETEEGAV</sequence>
<dbReference type="InterPro" id="IPR018108">
    <property type="entry name" value="MCP_transmembrane"/>
</dbReference>